<organism evidence="2 3">
    <name type="scientific">Sinosporangium siamense</name>
    <dbReference type="NCBI Taxonomy" id="1367973"/>
    <lineage>
        <taxon>Bacteria</taxon>
        <taxon>Bacillati</taxon>
        <taxon>Actinomycetota</taxon>
        <taxon>Actinomycetes</taxon>
        <taxon>Streptosporangiales</taxon>
        <taxon>Streptosporangiaceae</taxon>
        <taxon>Sinosporangium</taxon>
    </lineage>
</organism>
<feature type="domain" description="YcaO" evidence="1">
    <location>
        <begin position="64"/>
        <end position="479"/>
    </location>
</feature>
<evidence type="ECO:0000259" key="1">
    <source>
        <dbReference type="PROSITE" id="PS51664"/>
    </source>
</evidence>
<keyword evidence="3" id="KW-1185">Reference proteome</keyword>
<gene>
    <name evidence="2" type="ORF">Ssi02_54590</name>
</gene>
<dbReference type="Gene3D" id="3.30.40.250">
    <property type="match status" value="1"/>
</dbReference>
<dbReference type="Gene3D" id="3.30.160.660">
    <property type="match status" value="1"/>
</dbReference>
<dbReference type="EMBL" id="BOOW01000034">
    <property type="protein sequence ID" value="GII95228.1"/>
    <property type="molecule type" value="Genomic_DNA"/>
</dbReference>
<comment type="caution">
    <text evidence="2">The sequence shown here is derived from an EMBL/GenBank/DDBJ whole genome shotgun (WGS) entry which is preliminary data.</text>
</comment>
<reference evidence="2" key="1">
    <citation type="submission" date="2021-01" db="EMBL/GenBank/DDBJ databases">
        <title>Whole genome shotgun sequence of Sinosporangium siamense NBRC 109515.</title>
        <authorList>
            <person name="Komaki H."/>
            <person name="Tamura T."/>
        </authorList>
    </citation>
    <scope>NUCLEOTIDE SEQUENCE</scope>
    <source>
        <strain evidence="2">NBRC 109515</strain>
    </source>
</reference>
<dbReference type="AlphaFoldDB" id="A0A919RKE3"/>
<dbReference type="PANTHER" id="PTHR37809">
    <property type="entry name" value="RIBOSOMAL PROTEIN S12 METHYLTHIOTRANSFERASE ACCESSORY FACTOR YCAO"/>
    <property type="match status" value="1"/>
</dbReference>
<dbReference type="InterPro" id="IPR003776">
    <property type="entry name" value="YcaO-like_dom"/>
</dbReference>
<dbReference type="Proteomes" id="UP000606172">
    <property type="component" value="Unassembled WGS sequence"/>
</dbReference>
<dbReference type="Pfam" id="PF02624">
    <property type="entry name" value="YcaO"/>
    <property type="match status" value="1"/>
</dbReference>
<dbReference type="PROSITE" id="PS51664">
    <property type="entry name" value="YCAO"/>
    <property type="match status" value="1"/>
</dbReference>
<protein>
    <recommendedName>
        <fullName evidence="1">YcaO domain-containing protein</fullName>
    </recommendedName>
</protein>
<dbReference type="Gene3D" id="3.30.1330.230">
    <property type="match status" value="1"/>
</dbReference>
<dbReference type="RefSeq" id="WP_204030308.1">
    <property type="nucleotide sequence ID" value="NZ_BOOW01000034.1"/>
</dbReference>
<evidence type="ECO:0000313" key="3">
    <source>
        <dbReference type="Proteomes" id="UP000606172"/>
    </source>
</evidence>
<accession>A0A919RKE3</accession>
<sequence length="479" mass="50909">MNPPETAPAQDPADDLVDERTGLITRVDRAERQPWWPRGLDICSASVGAISHHLPWHADRVSTGTAFNDPEHARIAAIGEAVERYCGNFVPAGLRRASYTELLDAGERAVDPGSLALYSQAQYAEPGCPFTVFTADLPVLWTEGVTLGGGSGGDEEAVWVPASLTYVNYFQPPREAEPPTNFAVLAGIAAGPDLRGARTAALEEIIERDATVIWWANHLPATPVDLNDARLAHLLRPAPHLGHGWGHAPGTGEELSYRVVAIPTVFDVSVIGVLLRDEVLDLTVLGVAARPDPAAAVAKALAEAVTLRIYALGLLEPDGVIWQAVADGYLSTGLFHPHRADRAYAASYRDDFRDVADLACHSQIWLDPAMAGHLAPITADVPPVSLAELPVVAGDPYLAYLGRLASAGLQAHAVDLTTPDLAATGIRVSRVVVPGAYSNAPAAFPFLGGTRLYDDPVRLGLRAHALAEADVNLVPLPHT</sequence>
<dbReference type="InterPro" id="IPR027624">
    <property type="entry name" value="TOMM_cyclo_SagD"/>
</dbReference>
<dbReference type="NCBIfam" id="TIGR03604">
    <property type="entry name" value="TOMM_cyclo_SagD"/>
    <property type="match status" value="1"/>
</dbReference>
<name>A0A919RKE3_9ACTN</name>
<evidence type="ECO:0000313" key="2">
    <source>
        <dbReference type="EMBL" id="GII95228.1"/>
    </source>
</evidence>
<proteinExistence type="predicted"/>
<dbReference type="PANTHER" id="PTHR37809:SF1">
    <property type="entry name" value="RIBOSOMAL PROTEIN S12 METHYLTHIOTRANSFERASE ACCESSORY FACTOR YCAO"/>
    <property type="match status" value="1"/>
</dbReference>